<dbReference type="InterPro" id="IPR013702">
    <property type="entry name" value="FIST_domain_N"/>
</dbReference>
<keyword evidence="5" id="KW-1185">Reference proteome</keyword>
<dbReference type="Proteomes" id="UP000233248">
    <property type="component" value="Unassembled WGS sequence"/>
</dbReference>
<organism evidence="4 5">
    <name type="scientific">Malaciobacter halophilus</name>
    <dbReference type="NCBI Taxonomy" id="197482"/>
    <lineage>
        <taxon>Bacteria</taxon>
        <taxon>Pseudomonadati</taxon>
        <taxon>Campylobacterota</taxon>
        <taxon>Epsilonproteobacteria</taxon>
        <taxon>Campylobacterales</taxon>
        <taxon>Arcobacteraceae</taxon>
        <taxon>Malaciobacter</taxon>
    </lineage>
</organism>
<dbReference type="InterPro" id="IPR035919">
    <property type="entry name" value="EAL_sf"/>
</dbReference>
<evidence type="ECO:0000259" key="1">
    <source>
        <dbReference type="PROSITE" id="PS50112"/>
    </source>
</evidence>
<protein>
    <recommendedName>
        <fullName evidence="6">Diguanylate cyclase</fullName>
    </recommendedName>
</protein>
<dbReference type="SUPFAM" id="SSF55785">
    <property type="entry name" value="PYP-like sensor domain (PAS domain)"/>
    <property type="match status" value="1"/>
</dbReference>
<feature type="domain" description="EAL" evidence="3">
    <location>
        <begin position="681"/>
        <end position="922"/>
    </location>
</feature>
<dbReference type="Gene3D" id="3.30.450.20">
    <property type="entry name" value="PAS domain"/>
    <property type="match status" value="1"/>
</dbReference>
<dbReference type="EMBL" id="NXIF01000055">
    <property type="protein sequence ID" value="PKI79796.1"/>
    <property type="molecule type" value="Genomic_DNA"/>
</dbReference>
<evidence type="ECO:0000259" key="3">
    <source>
        <dbReference type="PROSITE" id="PS50883"/>
    </source>
</evidence>
<accession>A0A2N1IZS5</accession>
<dbReference type="KEGG" id="ahs:AHALO_1286"/>
<dbReference type="AlphaFoldDB" id="A0A2N1IZS5"/>
<dbReference type="PROSITE" id="PS50113">
    <property type="entry name" value="PAC"/>
    <property type="match status" value="1"/>
</dbReference>
<dbReference type="InterPro" id="IPR000700">
    <property type="entry name" value="PAS-assoc_C"/>
</dbReference>
<dbReference type="SMART" id="SM00052">
    <property type="entry name" value="EAL"/>
    <property type="match status" value="1"/>
</dbReference>
<dbReference type="InterPro" id="IPR000014">
    <property type="entry name" value="PAS"/>
</dbReference>
<feature type="domain" description="PAS" evidence="1">
    <location>
        <begin position="423"/>
        <end position="474"/>
    </location>
</feature>
<dbReference type="RefSeq" id="WP_101185864.1">
    <property type="nucleotide sequence ID" value="NZ_CP031218.1"/>
</dbReference>
<name>A0A2N1IZS5_9BACT</name>
<dbReference type="SMART" id="SM00091">
    <property type="entry name" value="PAS"/>
    <property type="match status" value="1"/>
</dbReference>
<dbReference type="Pfam" id="PF08447">
    <property type="entry name" value="PAS_3"/>
    <property type="match status" value="1"/>
</dbReference>
<dbReference type="InterPro" id="IPR035965">
    <property type="entry name" value="PAS-like_dom_sf"/>
</dbReference>
<dbReference type="PANTHER" id="PTHR33121">
    <property type="entry name" value="CYCLIC DI-GMP PHOSPHODIESTERASE PDEF"/>
    <property type="match status" value="1"/>
</dbReference>
<dbReference type="Pfam" id="PF00563">
    <property type="entry name" value="EAL"/>
    <property type="match status" value="1"/>
</dbReference>
<dbReference type="Pfam" id="PF10442">
    <property type="entry name" value="FIST_C"/>
    <property type="match status" value="1"/>
</dbReference>
<dbReference type="SMART" id="SM00897">
    <property type="entry name" value="FIST"/>
    <property type="match status" value="1"/>
</dbReference>
<dbReference type="NCBIfam" id="TIGR00229">
    <property type="entry name" value="sensory_box"/>
    <property type="match status" value="1"/>
</dbReference>
<dbReference type="GO" id="GO:0071111">
    <property type="term" value="F:cyclic-guanylate-specific phosphodiesterase activity"/>
    <property type="evidence" value="ECO:0007669"/>
    <property type="project" value="InterPro"/>
</dbReference>
<evidence type="ECO:0000313" key="5">
    <source>
        <dbReference type="Proteomes" id="UP000233248"/>
    </source>
</evidence>
<dbReference type="PROSITE" id="PS50112">
    <property type="entry name" value="PAS"/>
    <property type="match status" value="1"/>
</dbReference>
<comment type="caution">
    <text evidence="4">The sequence shown here is derived from an EMBL/GenBank/DDBJ whole genome shotgun (WGS) entry which is preliminary data.</text>
</comment>
<sequence>MQLKNHIYTNLFELESFIKNKIIPIESSSILIQIFSTTLEEKKLKSVLKTIKSLLPSANIVGSSTANCTCIDNNIINNLVISFSIFQKSFVRTTYVKSLNISNAIKISKEFINEDTKVLMLFNSDSKNSIETFLEGLRFDLKNSTLVGGNAATSFDYLKPFILEDETIIKQGLVLVAIDSKELIVSNNFAFNWSKVGKEMTITKVNNNRVYEIDNMPILKLYQKYFGKDLNSNLTESLISFPLVKTVLGVDVARSVINVEDDNSFVFAGSFEKGDKVRFAIGNIDEVYNDSVRLQTQLASNPVEAIYFYSYKLRDQFLGNNLKTELESISQVASNIGFFTQGEFFQIGKKVVQLNITTTTLTLSENNQLRRFSSCPIKSNKYSSLKALINLVNTVQEELDENINYLNQYKNAIDKHTIVSKTNKKGIITEVNSKFCEISGYSQEELLGKPHNIVRHPDFPKDVFRKMWKTIQKKEIFQGIIKNMTKSKKPYFVDTVVKPILDKNGNIVEYLGLRHDITAFVNQKVQLKDEIKTIKHPFLVMIKIEDFEILKDFYNEEIIHQIEDKFFEEALNFLPSKSGYKKVYFLGDGEYALLKELQSFEKSSIEYETTVLKKFQANVKRATLLFENFEFNISIILSISTDKKICYEEAKQGLKSLLRTKKDFIYVQGLTSNLSEIAKNNIETIKMIKTAIENKNIVSYFQPIYNNKTKKVEKYESLVRLITQDNQIVSPFFFIDIAKKGRYYKQITNIVIENSFEAMKKLQMDVTINISVVDIEDDLIREKIYSKLKECKILASKVTFELLEDENIKDFSIVKEFIKNVKEFGSNIAIDDFGSGYSNFERLLDFEPTILKIDGSLIKNILKDSISRNIVEAIIVFAKKEGLKTVAEFVSSKEIFDLVNELDIDYCQGYYINKPKALDEIL</sequence>
<dbReference type="OrthoDB" id="9790732at2"/>
<evidence type="ECO:0000259" key="2">
    <source>
        <dbReference type="PROSITE" id="PS50113"/>
    </source>
</evidence>
<dbReference type="Gene3D" id="3.20.20.450">
    <property type="entry name" value="EAL domain"/>
    <property type="match status" value="1"/>
</dbReference>
<dbReference type="CDD" id="cd01948">
    <property type="entry name" value="EAL"/>
    <property type="match status" value="1"/>
</dbReference>
<dbReference type="InterPro" id="IPR013655">
    <property type="entry name" value="PAS_fold_3"/>
</dbReference>
<dbReference type="InterPro" id="IPR019494">
    <property type="entry name" value="FIST_C"/>
</dbReference>
<dbReference type="InterPro" id="IPR050706">
    <property type="entry name" value="Cyclic-di-GMP_PDE-like"/>
</dbReference>
<dbReference type="CDD" id="cd00130">
    <property type="entry name" value="PAS"/>
    <property type="match status" value="1"/>
</dbReference>
<dbReference type="PANTHER" id="PTHR33121:SF71">
    <property type="entry name" value="OXYGEN SENSOR PROTEIN DOSP"/>
    <property type="match status" value="1"/>
</dbReference>
<dbReference type="InterPro" id="IPR001633">
    <property type="entry name" value="EAL_dom"/>
</dbReference>
<dbReference type="PROSITE" id="PS50883">
    <property type="entry name" value="EAL"/>
    <property type="match status" value="1"/>
</dbReference>
<proteinExistence type="predicted"/>
<reference evidence="4 5" key="1">
    <citation type="submission" date="2017-09" db="EMBL/GenBank/DDBJ databases">
        <title>Genomics of the genus Arcobacter.</title>
        <authorList>
            <person name="Perez-Cataluna A."/>
            <person name="Figueras M.J."/>
            <person name="Salas-Masso N."/>
        </authorList>
    </citation>
    <scope>NUCLEOTIDE SEQUENCE [LARGE SCALE GENOMIC DNA]</scope>
    <source>
        <strain evidence="4 5">DSM 18005</strain>
    </source>
</reference>
<dbReference type="SMART" id="SM01204">
    <property type="entry name" value="FIST_C"/>
    <property type="match status" value="1"/>
</dbReference>
<dbReference type="SUPFAM" id="SSF141868">
    <property type="entry name" value="EAL domain-like"/>
    <property type="match status" value="1"/>
</dbReference>
<gene>
    <name evidence="4" type="ORF">CP960_12705</name>
</gene>
<dbReference type="Pfam" id="PF08495">
    <property type="entry name" value="FIST"/>
    <property type="match status" value="1"/>
</dbReference>
<evidence type="ECO:0000313" key="4">
    <source>
        <dbReference type="EMBL" id="PKI79796.1"/>
    </source>
</evidence>
<feature type="domain" description="PAC" evidence="2">
    <location>
        <begin position="474"/>
        <end position="529"/>
    </location>
</feature>
<evidence type="ECO:0008006" key="6">
    <source>
        <dbReference type="Google" id="ProtNLM"/>
    </source>
</evidence>